<reference evidence="1" key="2">
    <citation type="submission" date="2020-09" db="EMBL/GenBank/DDBJ databases">
        <authorList>
            <person name="Sun Q."/>
            <person name="Zhou Y."/>
        </authorList>
    </citation>
    <scope>NUCLEOTIDE SEQUENCE</scope>
    <source>
        <strain evidence="1">CGMCC 1.12754</strain>
    </source>
</reference>
<comment type="caution">
    <text evidence="1">The sequence shown here is derived from an EMBL/GenBank/DDBJ whole genome shotgun (WGS) entry which is preliminary data.</text>
</comment>
<accession>A0A917HND7</accession>
<dbReference type="EMBL" id="BMFR01000020">
    <property type="protein sequence ID" value="GGG85400.1"/>
    <property type="molecule type" value="Genomic_DNA"/>
</dbReference>
<dbReference type="AlphaFoldDB" id="A0A917HND7"/>
<evidence type="ECO:0000313" key="2">
    <source>
        <dbReference type="Proteomes" id="UP000622860"/>
    </source>
</evidence>
<dbReference type="RefSeq" id="WP_188456561.1">
    <property type="nucleotide sequence ID" value="NZ_BMFR01000020.1"/>
</dbReference>
<protein>
    <submittedName>
        <fullName evidence="1">Uncharacterized protein</fullName>
    </submittedName>
</protein>
<sequence>MEYIDDIEYLTLNKDGGYIMEYKWMNGNIFDNLKTTPKNNRNRTNFITAGGVKG</sequence>
<gene>
    <name evidence="1" type="ORF">GCM10011398_33940</name>
</gene>
<keyword evidence="2" id="KW-1185">Reference proteome</keyword>
<proteinExistence type="predicted"/>
<dbReference type="Proteomes" id="UP000622860">
    <property type="component" value="Unassembled WGS sequence"/>
</dbReference>
<reference evidence="1" key="1">
    <citation type="journal article" date="2014" name="Int. J. Syst. Evol. Microbiol.">
        <title>Complete genome sequence of Corynebacterium casei LMG S-19264T (=DSM 44701T), isolated from a smear-ripened cheese.</title>
        <authorList>
            <consortium name="US DOE Joint Genome Institute (JGI-PGF)"/>
            <person name="Walter F."/>
            <person name="Albersmeier A."/>
            <person name="Kalinowski J."/>
            <person name="Ruckert C."/>
        </authorList>
    </citation>
    <scope>NUCLEOTIDE SEQUENCE</scope>
    <source>
        <strain evidence="1">CGMCC 1.12754</strain>
    </source>
</reference>
<organism evidence="1 2">
    <name type="scientific">Virgibacillus oceani</name>
    <dbReference type="NCBI Taxonomy" id="1479511"/>
    <lineage>
        <taxon>Bacteria</taxon>
        <taxon>Bacillati</taxon>
        <taxon>Bacillota</taxon>
        <taxon>Bacilli</taxon>
        <taxon>Bacillales</taxon>
        <taxon>Bacillaceae</taxon>
        <taxon>Virgibacillus</taxon>
    </lineage>
</organism>
<evidence type="ECO:0000313" key="1">
    <source>
        <dbReference type="EMBL" id="GGG85400.1"/>
    </source>
</evidence>
<name>A0A917HND7_9BACI</name>